<proteinExistence type="predicted"/>
<evidence type="ECO:0000313" key="1">
    <source>
        <dbReference type="EMBL" id="TNN69746.1"/>
    </source>
</evidence>
<dbReference type="AlphaFoldDB" id="A0A4Z2HV73"/>
<name>A0A4Z2HV73_9TELE</name>
<reference evidence="1 2" key="1">
    <citation type="submission" date="2019-03" db="EMBL/GenBank/DDBJ databases">
        <title>First draft genome of Liparis tanakae, snailfish: a comprehensive survey of snailfish specific genes.</title>
        <authorList>
            <person name="Kim W."/>
            <person name="Song I."/>
            <person name="Jeong J.-H."/>
            <person name="Kim D."/>
            <person name="Kim S."/>
            <person name="Ryu S."/>
            <person name="Song J.Y."/>
            <person name="Lee S.K."/>
        </authorList>
    </citation>
    <scope>NUCLEOTIDE SEQUENCE [LARGE SCALE GENOMIC DNA]</scope>
    <source>
        <tissue evidence="1">Muscle</tissue>
    </source>
</reference>
<accession>A0A4Z2HV73</accession>
<gene>
    <name evidence="1" type="ORF">EYF80_019978</name>
</gene>
<sequence>MQMKGFEPLYPPHCSARVEILSSQASLADFRAEAQRKKSVWIHWSLAHPARFKLMRTWVLFLTDWVSTDRGPVLNSSSSRFWSSSGVISDLGLIYLWKPLAADNGSLCAVEKEFASGLGFWGCAERSFWHGEVDASPITPSRLNSRLLMLNEDLWKKRSEVFKSSILKRWKPHVKSSEAPLSRAERVAELAERRCADSKRGRATDLDSGTTNAHDQLSASYLQQVEHHVEGRGACQKAFEPGMKSCHSE</sequence>
<organism evidence="1 2">
    <name type="scientific">Liparis tanakae</name>
    <name type="common">Tanaka's snailfish</name>
    <dbReference type="NCBI Taxonomy" id="230148"/>
    <lineage>
        <taxon>Eukaryota</taxon>
        <taxon>Metazoa</taxon>
        <taxon>Chordata</taxon>
        <taxon>Craniata</taxon>
        <taxon>Vertebrata</taxon>
        <taxon>Euteleostomi</taxon>
        <taxon>Actinopterygii</taxon>
        <taxon>Neopterygii</taxon>
        <taxon>Teleostei</taxon>
        <taxon>Neoteleostei</taxon>
        <taxon>Acanthomorphata</taxon>
        <taxon>Eupercaria</taxon>
        <taxon>Perciformes</taxon>
        <taxon>Cottioidei</taxon>
        <taxon>Cottales</taxon>
        <taxon>Liparidae</taxon>
        <taxon>Liparis</taxon>
    </lineage>
</organism>
<dbReference type="EMBL" id="SRLO01000171">
    <property type="protein sequence ID" value="TNN69746.1"/>
    <property type="molecule type" value="Genomic_DNA"/>
</dbReference>
<comment type="caution">
    <text evidence="1">The sequence shown here is derived from an EMBL/GenBank/DDBJ whole genome shotgun (WGS) entry which is preliminary data.</text>
</comment>
<protein>
    <submittedName>
        <fullName evidence="1">Uncharacterized protein</fullName>
    </submittedName>
</protein>
<dbReference type="Proteomes" id="UP000314294">
    <property type="component" value="Unassembled WGS sequence"/>
</dbReference>
<keyword evidence="2" id="KW-1185">Reference proteome</keyword>
<evidence type="ECO:0000313" key="2">
    <source>
        <dbReference type="Proteomes" id="UP000314294"/>
    </source>
</evidence>